<sequence>MENEDEYEDWGDAWAYATSPPTGRIKVEVLDFKSEFKSWKNLEKKIRKLARTEKRLIAIVVTDKTCKAFKASSRSKLIDEDVANYGFVYSAHFNYIEKIEKGTFLECHHMETI</sequence>
<evidence type="ECO:0000313" key="2">
    <source>
        <dbReference type="Proteomes" id="UP001165082"/>
    </source>
</evidence>
<dbReference type="EMBL" id="BRXZ01002887">
    <property type="protein sequence ID" value="GMH72282.1"/>
    <property type="molecule type" value="Genomic_DNA"/>
</dbReference>
<dbReference type="OrthoDB" id="10597831at2759"/>
<evidence type="ECO:0000313" key="1">
    <source>
        <dbReference type="EMBL" id="GMH72282.1"/>
    </source>
</evidence>
<keyword evidence="2" id="KW-1185">Reference proteome</keyword>
<comment type="caution">
    <text evidence="1">The sequence shown here is derived from an EMBL/GenBank/DDBJ whole genome shotgun (WGS) entry which is preliminary data.</text>
</comment>
<organism evidence="1 2">
    <name type="scientific">Triparma retinervis</name>
    <dbReference type="NCBI Taxonomy" id="2557542"/>
    <lineage>
        <taxon>Eukaryota</taxon>
        <taxon>Sar</taxon>
        <taxon>Stramenopiles</taxon>
        <taxon>Ochrophyta</taxon>
        <taxon>Bolidophyceae</taxon>
        <taxon>Parmales</taxon>
        <taxon>Triparmaceae</taxon>
        <taxon>Triparma</taxon>
    </lineage>
</organism>
<dbReference type="Proteomes" id="UP001165082">
    <property type="component" value="Unassembled WGS sequence"/>
</dbReference>
<reference evidence="1" key="1">
    <citation type="submission" date="2022-07" db="EMBL/GenBank/DDBJ databases">
        <title>Genome analysis of Parmales, a sister group of diatoms, reveals the evolutionary specialization of diatoms from phago-mixotrophs to photoautotrophs.</title>
        <authorList>
            <person name="Ban H."/>
            <person name="Sato S."/>
            <person name="Yoshikawa S."/>
            <person name="Kazumasa Y."/>
            <person name="Nakamura Y."/>
            <person name="Ichinomiya M."/>
            <person name="Saitoh K."/>
            <person name="Sato N."/>
            <person name="Blanc-Mathieu R."/>
            <person name="Endo H."/>
            <person name="Kuwata A."/>
            <person name="Ogata H."/>
        </authorList>
    </citation>
    <scope>NUCLEOTIDE SEQUENCE</scope>
</reference>
<gene>
    <name evidence="1" type="ORF">TrRE_jg4715</name>
</gene>
<feature type="non-terminal residue" evidence="1">
    <location>
        <position position="113"/>
    </location>
</feature>
<dbReference type="AlphaFoldDB" id="A0A9W7AHC6"/>
<accession>A0A9W7AHC6</accession>
<proteinExistence type="predicted"/>
<protein>
    <submittedName>
        <fullName evidence="1">Uncharacterized protein</fullName>
    </submittedName>
</protein>
<name>A0A9W7AHC6_9STRA</name>